<comment type="caution">
    <text evidence="2">The sequence shown here is derived from an EMBL/GenBank/DDBJ whole genome shotgun (WGS) entry which is preliminary data.</text>
</comment>
<dbReference type="AlphaFoldDB" id="A0A645ATU5"/>
<name>A0A645ATU5_9ZZZZ</name>
<evidence type="ECO:0000256" key="1">
    <source>
        <dbReference type="SAM" id="MobiDB-lite"/>
    </source>
</evidence>
<dbReference type="EMBL" id="VSSQ01015872">
    <property type="protein sequence ID" value="MPM56672.1"/>
    <property type="molecule type" value="Genomic_DNA"/>
</dbReference>
<protein>
    <submittedName>
        <fullName evidence="2">Uncharacterized protein</fullName>
    </submittedName>
</protein>
<organism evidence="2">
    <name type="scientific">bioreactor metagenome</name>
    <dbReference type="NCBI Taxonomy" id="1076179"/>
    <lineage>
        <taxon>unclassified sequences</taxon>
        <taxon>metagenomes</taxon>
        <taxon>ecological metagenomes</taxon>
    </lineage>
</organism>
<sequence>MAAEKTKDKKETKNSQTPDNPGKEINESELENVSGGLWNITIWDTCENAFVADKCFANIWGQCPKLIVESKSLSELNQYTYCFTCTKGCFAKLKYMTNVPEGDE</sequence>
<feature type="region of interest" description="Disordered" evidence="1">
    <location>
        <begin position="1"/>
        <end position="29"/>
    </location>
</feature>
<proteinExistence type="predicted"/>
<feature type="compositionally biased region" description="Basic and acidic residues" evidence="1">
    <location>
        <begin position="1"/>
        <end position="13"/>
    </location>
</feature>
<reference evidence="2" key="1">
    <citation type="submission" date="2019-08" db="EMBL/GenBank/DDBJ databases">
        <authorList>
            <person name="Kucharzyk K."/>
            <person name="Murdoch R.W."/>
            <person name="Higgins S."/>
            <person name="Loffler F."/>
        </authorList>
    </citation>
    <scope>NUCLEOTIDE SEQUENCE</scope>
</reference>
<evidence type="ECO:0000313" key="2">
    <source>
        <dbReference type="EMBL" id="MPM56672.1"/>
    </source>
</evidence>
<gene>
    <name evidence="2" type="ORF">SDC9_103481</name>
</gene>
<accession>A0A645ATU5</accession>